<dbReference type="AlphaFoldDB" id="M2TU08"/>
<dbReference type="HOGENOM" id="CLU_157377_0_0_1"/>
<accession>M2TU08</accession>
<dbReference type="EMBL" id="KB445578">
    <property type="protein sequence ID" value="EMD90019.1"/>
    <property type="molecule type" value="Genomic_DNA"/>
</dbReference>
<keyword evidence="3" id="KW-1185">Reference proteome</keyword>
<evidence type="ECO:0000313" key="2">
    <source>
        <dbReference type="EMBL" id="EMD90019.1"/>
    </source>
</evidence>
<evidence type="ECO:0000313" key="3">
    <source>
        <dbReference type="Proteomes" id="UP000016936"/>
    </source>
</evidence>
<dbReference type="OrthoDB" id="2251794at2759"/>
<organism evidence="2 3">
    <name type="scientific">Cochliobolus heterostrophus (strain C5 / ATCC 48332 / race O)</name>
    <name type="common">Southern corn leaf blight fungus</name>
    <name type="synonym">Bipolaris maydis</name>
    <dbReference type="NCBI Taxonomy" id="701091"/>
    <lineage>
        <taxon>Eukaryota</taxon>
        <taxon>Fungi</taxon>
        <taxon>Dikarya</taxon>
        <taxon>Ascomycota</taxon>
        <taxon>Pezizomycotina</taxon>
        <taxon>Dothideomycetes</taxon>
        <taxon>Pleosporomycetidae</taxon>
        <taxon>Pleosporales</taxon>
        <taxon>Pleosporineae</taxon>
        <taxon>Pleosporaceae</taxon>
        <taxon>Bipolaris</taxon>
    </lineage>
</organism>
<proteinExistence type="predicted"/>
<keyword evidence="1" id="KW-0732">Signal</keyword>
<reference evidence="3" key="2">
    <citation type="journal article" date="2013" name="PLoS Genet.">
        <title>Comparative genome structure, secondary metabolite, and effector coding capacity across Cochliobolus pathogens.</title>
        <authorList>
            <person name="Condon B.J."/>
            <person name="Leng Y."/>
            <person name="Wu D."/>
            <person name="Bushley K.E."/>
            <person name="Ohm R.A."/>
            <person name="Otillar R."/>
            <person name="Martin J."/>
            <person name="Schackwitz W."/>
            <person name="Grimwood J."/>
            <person name="MohdZainudin N."/>
            <person name="Xue C."/>
            <person name="Wang R."/>
            <person name="Manning V.A."/>
            <person name="Dhillon B."/>
            <person name="Tu Z.J."/>
            <person name="Steffenson B.J."/>
            <person name="Salamov A."/>
            <person name="Sun H."/>
            <person name="Lowry S."/>
            <person name="LaButti K."/>
            <person name="Han J."/>
            <person name="Copeland A."/>
            <person name="Lindquist E."/>
            <person name="Barry K."/>
            <person name="Schmutz J."/>
            <person name="Baker S.E."/>
            <person name="Ciuffetti L.M."/>
            <person name="Grigoriev I.V."/>
            <person name="Zhong S."/>
            <person name="Turgeon B.G."/>
        </authorList>
    </citation>
    <scope>NUCLEOTIDE SEQUENCE [LARGE SCALE GENOMIC DNA]</scope>
    <source>
        <strain evidence="3">C5 / ATCC 48332 / race O</strain>
    </source>
</reference>
<feature type="chain" id="PRO_5004026246" evidence="1">
    <location>
        <begin position="20"/>
        <end position="133"/>
    </location>
</feature>
<dbReference type="eggNOG" id="ENOG502SA6H">
    <property type="taxonomic scope" value="Eukaryota"/>
</dbReference>
<dbReference type="OMA" id="WGCEISP"/>
<feature type="signal peptide" evidence="1">
    <location>
        <begin position="1"/>
        <end position="19"/>
    </location>
</feature>
<dbReference type="Proteomes" id="UP000016936">
    <property type="component" value="Unassembled WGS sequence"/>
</dbReference>
<gene>
    <name evidence="2" type="ORF">COCHEDRAFT_1031380</name>
</gene>
<name>M2TU08_COCH5</name>
<reference evidence="2 3" key="1">
    <citation type="journal article" date="2012" name="PLoS Pathog.">
        <title>Diverse lifestyles and strategies of plant pathogenesis encoded in the genomes of eighteen Dothideomycetes fungi.</title>
        <authorList>
            <person name="Ohm R.A."/>
            <person name="Feau N."/>
            <person name="Henrissat B."/>
            <person name="Schoch C.L."/>
            <person name="Horwitz B.A."/>
            <person name="Barry K.W."/>
            <person name="Condon B.J."/>
            <person name="Copeland A.C."/>
            <person name="Dhillon B."/>
            <person name="Glaser F."/>
            <person name="Hesse C.N."/>
            <person name="Kosti I."/>
            <person name="LaButti K."/>
            <person name="Lindquist E.A."/>
            <person name="Lucas S."/>
            <person name="Salamov A.A."/>
            <person name="Bradshaw R.E."/>
            <person name="Ciuffetti L."/>
            <person name="Hamelin R.C."/>
            <person name="Kema G.H.J."/>
            <person name="Lawrence C."/>
            <person name="Scott J.A."/>
            <person name="Spatafora J.W."/>
            <person name="Turgeon B.G."/>
            <person name="de Wit P.J.G.M."/>
            <person name="Zhong S."/>
            <person name="Goodwin S.B."/>
            <person name="Grigoriev I.V."/>
        </authorList>
    </citation>
    <scope>NUCLEOTIDE SEQUENCE [LARGE SCALE GENOMIC DNA]</scope>
    <source>
        <strain evidence="3">C5 / ATCC 48332 / race O</strain>
    </source>
</reference>
<sequence>MKLISASFAFLFGAAPTLAAVGGRCSNNWGDDCICLDSNVCRDRWGGKPYTGTPGNWPCPSDPKNIMACVVPDCPGHGSNTQCLWREGCRSLNGGKSFNFGNSRYNAVPDVHADKVCPGGRDFVCCNHNYLGG</sequence>
<evidence type="ECO:0000256" key="1">
    <source>
        <dbReference type="SAM" id="SignalP"/>
    </source>
</evidence>
<protein>
    <submittedName>
        <fullName evidence="2">Uncharacterized protein</fullName>
    </submittedName>
</protein>